<protein>
    <submittedName>
        <fullName evidence="2">Peptidase M50</fullName>
    </submittedName>
</protein>
<feature type="transmembrane region" description="Helical" evidence="1">
    <location>
        <begin position="256"/>
        <end position="276"/>
    </location>
</feature>
<dbReference type="PANTHER" id="PTHR13325">
    <property type="entry name" value="PROTEASE M50 MEMBRANE-BOUND TRANSCRIPTION FACTOR SITE 2 PROTEASE"/>
    <property type="match status" value="1"/>
</dbReference>
<dbReference type="CDD" id="cd05709">
    <property type="entry name" value="S2P-M50"/>
    <property type="match status" value="1"/>
</dbReference>
<name>A0A851GFA3_9BACT</name>
<evidence type="ECO:0000256" key="1">
    <source>
        <dbReference type="SAM" id="Phobius"/>
    </source>
</evidence>
<dbReference type="PANTHER" id="PTHR13325:SF3">
    <property type="entry name" value="MEMBRANE-BOUND TRANSCRIPTION FACTOR SITE-2 PROTEASE"/>
    <property type="match status" value="1"/>
</dbReference>
<dbReference type="InterPro" id="IPR001193">
    <property type="entry name" value="MBTPS2"/>
</dbReference>
<dbReference type="Proteomes" id="UP000557872">
    <property type="component" value="Unassembled WGS sequence"/>
</dbReference>
<dbReference type="GO" id="GO:0016020">
    <property type="term" value="C:membrane"/>
    <property type="evidence" value="ECO:0007669"/>
    <property type="project" value="InterPro"/>
</dbReference>
<feature type="transmembrane region" description="Helical" evidence="1">
    <location>
        <begin position="152"/>
        <end position="177"/>
    </location>
</feature>
<keyword evidence="1" id="KW-1133">Transmembrane helix</keyword>
<feature type="transmembrane region" description="Helical" evidence="1">
    <location>
        <begin position="197"/>
        <end position="218"/>
    </location>
</feature>
<feature type="transmembrane region" description="Helical" evidence="1">
    <location>
        <begin position="288"/>
        <end position="305"/>
    </location>
</feature>
<keyword evidence="3" id="KW-1185">Reference proteome</keyword>
<evidence type="ECO:0000313" key="3">
    <source>
        <dbReference type="Proteomes" id="UP000557872"/>
    </source>
</evidence>
<comment type="caution">
    <text evidence="2">The sequence shown here is derived from an EMBL/GenBank/DDBJ whole genome shotgun (WGS) entry which is preliminary data.</text>
</comment>
<keyword evidence="1" id="KW-0472">Membrane</keyword>
<sequence>MRQRTVFDESWYRVSRSQVRLLPGVEMIRQMFRGEPWYVVCDKLGHRFFRVRPAAYRFICYLEDASSVEEAWERALEIDPHDAPGQGEVVQLLSQLYQSGLLRSDQAADIDALEDAKMREDKQKQKQRFSSLLFLKIRLFNPDPFLRKTLSLFAWLFTPVGALLWTLVFIWGALALIENWSEFADTSRSILGWSNLPYLYLSLIITKVLHEFGHAYACRRYGREVPEMGIMLLVFNPLPYVDASSCYAFARKYQRVIVGIAGMAVELFVAAIAVKVWAEGADGIMTRVAYNVAITASVGALLFNLNPLLRFDGYHILCDLLETPNLQGRSQSLMGWWVNKKIFKIDPGPIPTTSRREQVGFTCYFFASWVYRFLLMIGILIFVSKQFMILGMILALIFCVVWVFLPPFKGFKYLFFSPKLMNRRMRAIGIVTCFLAVVFAFLAFFPMPYSFRSEGIVKSADFQHVYTSSPGRIAKLVTPSGTMVEAGQVLVQLTNQELEHEGELIRIERERAQLLMHQDRSEQGTQLAGLKAFLKALDSRQAALNAQLESLVVRAPIAGRWISDQLHEVTGSVVPRGQTLGIVRAETGYVFTAVVHQRDAGRFSLVDSELKIYGQEGETLKLTEIEAIPAGQDDLPSAALGVAGGGSAGVAPDQQGGGSATETYFQVRGKINMTEASAPQHGQRGVARFPLPKTPLLRQWTHAIRQFFQQEYQL</sequence>
<proteinExistence type="predicted"/>
<dbReference type="AlphaFoldDB" id="A0A851GFA3"/>
<keyword evidence="1" id="KW-0812">Transmembrane</keyword>
<dbReference type="SUPFAM" id="SSF111369">
    <property type="entry name" value="HlyD-like secretion proteins"/>
    <property type="match status" value="1"/>
</dbReference>
<organism evidence="2 3">
    <name type="scientific">Oceaniferula marina</name>
    <dbReference type="NCBI Taxonomy" id="2748318"/>
    <lineage>
        <taxon>Bacteria</taxon>
        <taxon>Pseudomonadati</taxon>
        <taxon>Verrucomicrobiota</taxon>
        <taxon>Verrucomicrobiia</taxon>
        <taxon>Verrucomicrobiales</taxon>
        <taxon>Verrucomicrobiaceae</taxon>
        <taxon>Oceaniferula</taxon>
    </lineage>
</organism>
<feature type="transmembrane region" description="Helical" evidence="1">
    <location>
        <begin position="387"/>
        <end position="405"/>
    </location>
</feature>
<dbReference type="GO" id="GO:0004222">
    <property type="term" value="F:metalloendopeptidase activity"/>
    <property type="evidence" value="ECO:0007669"/>
    <property type="project" value="InterPro"/>
</dbReference>
<dbReference type="RefSeq" id="WP_178932416.1">
    <property type="nucleotide sequence ID" value="NZ_JACBAZ010000003.1"/>
</dbReference>
<dbReference type="EMBL" id="JACBAZ010000003">
    <property type="protein sequence ID" value="NWK55879.1"/>
    <property type="molecule type" value="Genomic_DNA"/>
</dbReference>
<accession>A0A851GFA3</accession>
<dbReference type="GO" id="GO:0031293">
    <property type="term" value="P:membrane protein intracellular domain proteolysis"/>
    <property type="evidence" value="ECO:0007669"/>
    <property type="project" value="TreeGrafter"/>
</dbReference>
<gene>
    <name evidence="2" type="ORF">HW115_09670</name>
</gene>
<feature type="transmembrane region" description="Helical" evidence="1">
    <location>
        <begin position="425"/>
        <end position="445"/>
    </location>
</feature>
<evidence type="ECO:0000313" key="2">
    <source>
        <dbReference type="EMBL" id="NWK55879.1"/>
    </source>
</evidence>
<dbReference type="GO" id="GO:0005737">
    <property type="term" value="C:cytoplasm"/>
    <property type="evidence" value="ECO:0007669"/>
    <property type="project" value="TreeGrafter"/>
</dbReference>
<feature type="transmembrane region" description="Helical" evidence="1">
    <location>
        <begin position="359"/>
        <end position="382"/>
    </location>
</feature>
<reference evidence="2 3" key="1">
    <citation type="submission" date="2020-07" db="EMBL/GenBank/DDBJ databases">
        <title>Roseicoccus Jingziensis gen. nov., sp. nov., isolated from coastal seawater.</title>
        <authorList>
            <person name="Feng X."/>
        </authorList>
    </citation>
    <scope>NUCLEOTIDE SEQUENCE [LARGE SCALE GENOMIC DNA]</scope>
    <source>
        <strain evidence="2 3">N1E253</strain>
    </source>
</reference>